<dbReference type="Gene3D" id="2.60.120.10">
    <property type="entry name" value="Jelly Rolls"/>
    <property type="match status" value="1"/>
</dbReference>
<organism evidence="1">
    <name type="scientific">Schizaphis graminum</name>
    <name type="common">Green bug aphid</name>
    <dbReference type="NCBI Taxonomy" id="13262"/>
    <lineage>
        <taxon>Eukaryota</taxon>
        <taxon>Metazoa</taxon>
        <taxon>Ecdysozoa</taxon>
        <taxon>Arthropoda</taxon>
        <taxon>Hexapoda</taxon>
        <taxon>Insecta</taxon>
        <taxon>Pterygota</taxon>
        <taxon>Neoptera</taxon>
        <taxon>Paraneoptera</taxon>
        <taxon>Hemiptera</taxon>
        <taxon>Sternorrhyncha</taxon>
        <taxon>Aphidomorpha</taxon>
        <taxon>Aphidoidea</taxon>
        <taxon>Aphididae</taxon>
        <taxon>Aphidini</taxon>
        <taxon>Schizaphis</taxon>
    </lineage>
</organism>
<dbReference type="InterPro" id="IPR018490">
    <property type="entry name" value="cNMP-bd_dom_sf"/>
</dbReference>
<dbReference type="EMBL" id="GGMR01017071">
    <property type="protein sequence ID" value="MBY29690.1"/>
    <property type="molecule type" value="Transcribed_RNA"/>
</dbReference>
<sequence>MPTQCGIVSSITGVRRSCRLRDGDCLPSSIKQLSAVFLYKYTFCIQDLCLCAYVSAWFSPTSYLRPALKQLTERSDVIRRYSSFSGQFRRMEAFRNAVRKVVSRSSDDQQLDCALMASVQKQLTEVADAVTSVWPLAELSDLERRECAKTSVVRRFPARSIVYDDDRNSNEGNAYFVLEGRCTCMQRLRVRKTTVNGRNRFALIRDHNGDGQSHLDTQRNVQTVYMKMSNLRPGSVFGLGERRSGRMVIATADVKCLLVPLSFLAKHNGSNIWGRTVCSLDGTNPTAEQSFRKFVVENRWEEYKKSLADDLFRKRRP</sequence>
<dbReference type="InterPro" id="IPR014710">
    <property type="entry name" value="RmlC-like_jellyroll"/>
</dbReference>
<dbReference type="SUPFAM" id="SSF51206">
    <property type="entry name" value="cAMP-binding domain-like"/>
    <property type="match status" value="1"/>
</dbReference>
<evidence type="ECO:0000313" key="1">
    <source>
        <dbReference type="EMBL" id="MBY29690.1"/>
    </source>
</evidence>
<proteinExistence type="predicted"/>
<dbReference type="AlphaFoldDB" id="A0A2S2PJS3"/>
<accession>A0A2S2PJS3</accession>
<reference evidence="1" key="1">
    <citation type="submission" date="2018-04" db="EMBL/GenBank/DDBJ databases">
        <title>Transcriptome of Schizaphis graminum biotype I.</title>
        <authorList>
            <person name="Scully E.D."/>
            <person name="Geib S.M."/>
            <person name="Palmer N.A."/>
            <person name="Koch K."/>
            <person name="Bradshaw J."/>
            <person name="Heng-Moss T."/>
            <person name="Sarath G."/>
        </authorList>
    </citation>
    <scope>NUCLEOTIDE SEQUENCE</scope>
</reference>
<protein>
    <recommendedName>
        <fullName evidence="2">Cyclic nucleotide-binding domain-containing protein</fullName>
    </recommendedName>
</protein>
<gene>
    <name evidence="1" type="ORF">g.119122</name>
</gene>
<evidence type="ECO:0008006" key="2">
    <source>
        <dbReference type="Google" id="ProtNLM"/>
    </source>
</evidence>
<name>A0A2S2PJS3_SCHGA</name>